<sequence length="122" mass="12592">MEISGKTTIVPVGTQFANVGVAANVVTQIVSPATNQYGLVIRTCSLSGASSAIGLAVYADTSAPSGYGDGTKRVIFLGAAPPSDHFPYQVYLPPGYGVWLVTNGNGSINITYDVLDRLPTGL</sequence>
<proteinExistence type="predicted"/>
<name>A0A6B3KIZ9_XANEU</name>
<dbReference type="RefSeq" id="WP_126952861.1">
    <property type="nucleotide sequence ID" value="NZ_CP170252.1"/>
</dbReference>
<comment type="caution">
    <text evidence="1">The sequence shown here is derived from an EMBL/GenBank/DDBJ whole genome shotgun (WGS) entry which is preliminary data.</text>
</comment>
<evidence type="ECO:0000313" key="1">
    <source>
        <dbReference type="EMBL" id="NEK73290.1"/>
    </source>
</evidence>
<dbReference type="AlphaFoldDB" id="A0A6B3KIZ9"/>
<protein>
    <submittedName>
        <fullName evidence="1">Uncharacterized protein</fullName>
    </submittedName>
</protein>
<dbReference type="EMBL" id="JAAGYV010000064">
    <property type="protein sequence ID" value="NEK73290.1"/>
    <property type="molecule type" value="Genomic_DNA"/>
</dbReference>
<organism evidence="1">
    <name type="scientific">Xanthomonas euvesicatoria</name>
    <dbReference type="NCBI Taxonomy" id="456327"/>
    <lineage>
        <taxon>Bacteria</taxon>
        <taxon>Pseudomonadati</taxon>
        <taxon>Pseudomonadota</taxon>
        <taxon>Gammaproteobacteria</taxon>
        <taxon>Lysobacterales</taxon>
        <taxon>Lysobacteraceae</taxon>
        <taxon>Xanthomonas</taxon>
    </lineage>
</organism>
<accession>A0A6B3KIZ9</accession>
<gene>
    <name evidence="1" type="ORF">G3W62_10950</name>
</gene>
<reference evidence="1" key="1">
    <citation type="submission" date="2019-11" db="EMBL/GenBank/DDBJ databases">
        <title>Genome-resolved metagenomics to study the prevalence of co-infection and intraspecific heterogeneity among plant pathogen metapopulations.</title>
        <authorList>
            <person name="Newberry E."/>
            <person name="Bhandari R."/>
            <person name="Kemble J."/>
            <person name="Sikora E."/>
            <person name="Potnis N."/>
        </authorList>
    </citation>
    <scope>NUCLEOTIDE SEQUENCE</scope>
    <source>
        <strain evidence="1">Xe_Pep_Tuscaloosa_18b</strain>
    </source>
</reference>